<proteinExistence type="predicted"/>
<dbReference type="Gene3D" id="3.30.420.280">
    <property type="match status" value="1"/>
</dbReference>
<gene>
    <name evidence="1" type="ORF">MM415B03130_0001</name>
</gene>
<dbReference type="InterPro" id="IPR027417">
    <property type="entry name" value="P-loop_NTPase"/>
</dbReference>
<protein>
    <submittedName>
        <fullName evidence="1">Putative terminase</fullName>
    </submittedName>
</protein>
<dbReference type="EMBL" id="MT142655">
    <property type="protein sequence ID" value="QJA86713.1"/>
    <property type="molecule type" value="Genomic_DNA"/>
</dbReference>
<organism evidence="1">
    <name type="scientific">viral metagenome</name>
    <dbReference type="NCBI Taxonomy" id="1070528"/>
    <lineage>
        <taxon>unclassified sequences</taxon>
        <taxon>metagenomes</taxon>
        <taxon>organismal metagenomes</taxon>
    </lineage>
</organism>
<name>A0A6M3KX12_9ZZZZ</name>
<evidence type="ECO:0000313" key="1">
    <source>
        <dbReference type="EMBL" id="QJA86713.1"/>
    </source>
</evidence>
<sequence>MLPQFNQCRKAVWEAVNPNTSMKRIDEAFPPEIRKSARQTDMHIEFRNGSTWQLVGSDNYNALVGTPPIGIVYSEYALSDPQSWAYLSPILEENGGWSAFISTSRGNNHLKRMYDFACSSDNWFAQLMTAHETDVFKPEQLKSIKAEMIATFGSELGEALYNQEYLCSWEGAQPGSYYGKQIALARKDNRITEVPWTSGIEVYTYWDLGVDDSTTVWFMQFAGMQIRVIDYYENTGFGWEHYSKILKEKPYTYGDHYMPHDVEVREMSGGEFADSRKDTAEALGIRPIITVPRARDSQAVMTGINSVRNILSRCWFDKTKCWQGISALEGYRAEYDEEKKVMKNHPLHSWESHGADAFRTFAVGYTPVLDKGADWRKKVNKGTWRST</sequence>
<dbReference type="Gene3D" id="3.40.50.300">
    <property type="entry name" value="P-loop containing nucleotide triphosphate hydrolases"/>
    <property type="match status" value="1"/>
</dbReference>
<reference evidence="1" key="1">
    <citation type="submission" date="2020-03" db="EMBL/GenBank/DDBJ databases">
        <title>The deep terrestrial virosphere.</title>
        <authorList>
            <person name="Holmfeldt K."/>
            <person name="Nilsson E."/>
            <person name="Simone D."/>
            <person name="Lopez-Fernandez M."/>
            <person name="Wu X."/>
            <person name="de Brujin I."/>
            <person name="Lundin D."/>
            <person name="Andersson A."/>
            <person name="Bertilsson S."/>
            <person name="Dopson M."/>
        </authorList>
    </citation>
    <scope>NUCLEOTIDE SEQUENCE</scope>
    <source>
        <strain evidence="1">MM415B03130</strain>
    </source>
</reference>
<accession>A0A6M3KX12</accession>
<dbReference type="AlphaFoldDB" id="A0A6M3KX12"/>